<evidence type="ECO:0000313" key="3">
    <source>
        <dbReference type="EMBL" id="GLC56178.1"/>
    </source>
</evidence>
<evidence type="ECO:0000313" key="4">
    <source>
        <dbReference type="Proteomes" id="UP001165080"/>
    </source>
</evidence>
<dbReference type="Gene3D" id="3.20.80.10">
    <property type="entry name" value="Regulatory factor, effector binding domain"/>
    <property type="match status" value="2"/>
</dbReference>
<proteinExistence type="inferred from homology"/>
<evidence type="ECO:0000256" key="1">
    <source>
        <dbReference type="ARBA" id="ARBA00009817"/>
    </source>
</evidence>
<accession>A0A9W6BQD9</accession>
<reference evidence="3 4" key="1">
    <citation type="journal article" date="2023" name="Commun. Biol.">
        <title>Reorganization of the ancestral sex-determining regions during the evolution of trioecy in Pleodorina starrii.</title>
        <authorList>
            <person name="Takahashi K."/>
            <person name="Suzuki S."/>
            <person name="Kawai-Toyooka H."/>
            <person name="Yamamoto K."/>
            <person name="Hamaji T."/>
            <person name="Ootsuki R."/>
            <person name="Yamaguchi H."/>
            <person name="Kawachi M."/>
            <person name="Higashiyama T."/>
            <person name="Nozaki H."/>
        </authorList>
    </citation>
    <scope>NUCLEOTIDE SEQUENCE [LARGE SCALE GENOMIC DNA]</scope>
    <source>
        <strain evidence="3 4">NIES-4479</strain>
    </source>
</reference>
<protein>
    <recommendedName>
        <fullName evidence="5">SOUL heme-binding protein</fullName>
    </recommendedName>
</protein>
<evidence type="ECO:0008006" key="5">
    <source>
        <dbReference type="Google" id="ProtNLM"/>
    </source>
</evidence>
<comment type="similarity">
    <text evidence="1">Belongs to the HEBP family.</text>
</comment>
<dbReference type="Pfam" id="PF04832">
    <property type="entry name" value="SOUL"/>
    <property type="match status" value="2"/>
</dbReference>
<dbReference type="OrthoDB" id="6424451at2759"/>
<dbReference type="PANTHER" id="PTHR11220:SF58">
    <property type="entry name" value="SOUL HEME-BINDING FAMILY PROTEIN"/>
    <property type="match status" value="1"/>
</dbReference>
<dbReference type="InterPro" id="IPR006917">
    <property type="entry name" value="SOUL_heme-bd"/>
</dbReference>
<evidence type="ECO:0000256" key="2">
    <source>
        <dbReference type="SAM" id="MobiDB-lite"/>
    </source>
</evidence>
<dbReference type="AlphaFoldDB" id="A0A9W6BQD9"/>
<dbReference type="InterPro" id="IPR011256">
    <property type="entry name" value="Reg_factor_effector_dom_sf"/>
</dbReference>
<dbReference type="Proteomes" id="UP001165080">
    <property type="component" value="Unassembled WGS sequence"/>
</dbReference>
<name>A0A9W6BQD9_9CHLO</name>
<feature type="compositionally biased region" description="Low complexity" evidence="2">
    <location>
        <begin position="100"/>
        <end position="111"/>
    </location>
</feature>
<organism evidence="3 4">
    <name type="scientific">Pleodorina starrii</name>
    <dbReference type="NCBI Taxonomy" id="330485"/>
    <lineage>
        <taxon>Eukaryota</taxon>
        <taxon>Viridiplantae</taxon>
        <taxon>Chlorophyta</taxon>
        <taxon>core chlorophytes</taxon>
        <taxon>Chlorophyceae</taxon>
        <taxon>CS clade</taxon>
        <taxon>Chlamydomonadales</taxon>
        <taxon>Volvocaceae</taxon>
        <taxon>Pleodorina</taxon>
    </lineage>
</organism>
<keyword evidence="4" id="KW-1185">Reference proteome</keyword>
<gene>
    <name evidence="3" type="primary">PLEST001818</name>
    <name evidence="3" type="ORF">PLESTB_001076900</name>
</gene>
<sequence>MSSIFGAISVETPKFAVVKTFADVTGAELRKYAPQVRAEVLYDIAPNNSIMDGLNTPFRSLAGYIFGGNSSRTHGSSEKVAMTAPVVMQTGASSDEGAEAAKSAPSSEAAATGPAEKIAMTAPVVMQTGASADAAGAGGSGCGGKRSMCFIMPSQYKSVADLPAPKDPRVRLYEVPERTFAAIRFRGRMNPAANKAKEAELRAAAAKAGVKLSADPHAVQYCAYNPPWCLPWLATNDILIPALE</sequence>
<comment type="caution">
    <text evidence="3">The sequence shown here is derived from an EMBL/GenBank/DDBJ whole genome shotgun (WGS) entry which is preliminary data.</text>
</comment>
<feature type="region of interest" description="Disordered" evidence="2">
    <location>
        <begin position="91"/>
        <end position="114"/>
    </location>
</feature>
<dbReference type="PANTHER" id="PTHR11220">
    <property type="entry name" value="HEME-BINDING PROTEIN-RELATED"/>
    <property type="match status" value="1"/>
</dbReference>
<dbReference type="SUPFAM" id="SSF55136">
    <property type="entry name" value="Probable bacterial effector-binding domain"/>
    <property type="match status" value="2"/>
</dbReference>
<dbReference type="EMBL" id="BRXU01000015">
    <property type="protein sequence ID" value="GLC56178.1"/>
    <property type="molecule type" value="Genomic_DNA"/>
</dbReference>